<accession>A0A0W0G4Y4</accession>
<gene>
    <name evidence="2" type="ORF">WG66_3806</name>
</gene>
<name>A0A0W0G4Y4_MONRR</name>
<organism evidence="2 3">
    <name type="scientific">Moniliophthora roreri</name>
    <name type="common">Frosty pod rot fungus</name>
    <name type="synonym">Monilia roreri</name>
    <dbReference type="NCBI Taxonomy" id="221103"/>
    <lineage>
        <taxon>Eukaryota</taxon>
        <taxon>Fungi</taxon>
        <taxon>Dikarya</taxon>
        <taxon>Basidiomycota</taxon>
        <taxon>Agaricomycotina</taxon>
        <taxon>Agaricomycetes</taxon>
        <taxon>Agaricomycetidae</taxon>
        <taxon>Agaricales</taxon>
        <taxon>Marasmiineae</taxon>
        <taxon>Marasmiaceae</taxon>
        <taxon>Moniliophthora</taxon>
    </lineage>
</organism>
<feature type="compositionally biased region" description="Low complexity" evidence="1">
    <location>
        <begin position="33"/>
        <end position="46"/>
    </location>
</feature>
<evidence type="ECO:0000256" key="1">
    <source>
        <dbReference type="SAM" id="MobiDB-lite"/>
    </source>
</evidence>
<proteinExistence type="predicted"/>
<sequence>MIEEEGSSNIKVAKPVAAAKKAGSSSGRRKGKQASLPVGTSPQSQSEEGETGSGTEQGATATTSVAKPSANTGNTIRESASSRGHKGKVVSPISSSFPTTPGPDEGSAKTPRYATRSVTKHLGK</sequence>
<comment type="caution">
    <text evidence="2">The sequence shown here is derived from an EMBL/GenBank/DDBJ whole genome shotgun (WGS) entry which is preliminary data.</text>
</comment>
<feature type="region of interest" description="Disordered" evidence="1">
    <location>
        <begin position="1"/>
        <end position="124"/>
    </location>
</feature>
<evidence type="ECO:0000313" key="2">
    <source>
        <dbReference type="EMBL" id="KTB43626.1"/>
    </source>
</evidence>
<evidence type="ECO:0000313" key="3">
    <source>
        <dbReference type="Proteomes" id="UP000054988"/>
    </source>
</evidence>
<reference evidence="2 3" key="1">
    <citation type="submission" date="2015-12" db="EMBL/GenBank/DDBJ databases">
        <title>Draft genome sequence of Moniliophthora roreri, the causal agent of frosty pod rot of cacao.</title>
        <authorList>
            <person name="Aime M.C."/>
            <person name="Diaz-Valderrama J.R."/>
            <person name="Kijpornyongpan T."/>
            <person name="Phillips-Mora W."/>
        </authorList>
    </citation>
    <scope>NUCLEOTIDE SEQUENCE [LARGE SCALE GENOMIC DNA]</scope>
    <source>
        <strain evidence="2 3">MCA 2952</strain>
    </source>
</reference>
<feature type="compositionally biased region" description="Low complexity" evidence="1">
    <location>
        <begin position="11"/>
        <end position="26"/>
    </location>
</feature>
<feature type="compositionally biased region" description="Low complexity" evidence="1">
    <location>
        <begin position="53"/>
        <end position="64"/>
    </location>
</feature>
<protein>
    <submittedName>
        <fullName evidence="2">Uncharacterized protein</fullName>
    </submittedName>
</protein>
<dbReference type="Proteomes" id="UP000054988">
    <property type="component" value="Unassembled WGS sequence"/>
</dbReference>
<dbReference type="AlphaFoldDB" id="A0A0W0G4Y4"/>
<feature type="compositionally biased region" description="Polar residues" evidence="1">
    <location>
        <begin position="65"/>
        <end position="82"/>
    </location>
</feature>
<dbReference type="EMBL" id="LATX01001127">
    <property type="protein sequence ID" value="KTB43626.1"/>
    <property type="molecule type" value="Genomic_DNA"/>
</dbReference>